<comment type="caution">
    <text evidence="2">The sequence shown here is derived from an EMBL/GenBank/DDBJ whole genome shotgun (WGS) entry which is preliminary data.</text>
</comment>
<organism evidence="2 3">
    <name type="scientific">Durusdinium trenchii</name>
    <dbReference type="NCBI Taxonomy" id="1381693"/>
    <lineage>
        <taxon>Eukaryota</taxon>
        <taxon>Sar</taxon>
        <taxon>Alveolata</taxon>
        <taxon>Dinophyceae</taxon>
        <taxon>Suessiales</taxon>
        <taxon>Symbiodiniaceae</taxon>
        <taxon>Durusdinium</taxon>
    </lineage>
</organism>
<accession>A0ABP0NKY1</accession>
<dbReference type="Proteomes" id="UP001642464">
    <property type="component" value="Unassembled WGS sequence"/>
</dbReference>
<proteinExistence type="predicted"/>
<gene>
    <name evidence="2" type="ORF">SCF082_LOCUS32741</name>
</gene>
<keyword evidence="1" id="KW-0732">Signal</keyword>
<protein>
    <submittedName>
        <fullName evidence="2">Uncharacterized protein</fullName>
    </submittedName>
</protein>
<evidence type="ECO:0000313" key="2">
    <source>
        <dbReference type="EMBL" id="CAK9063114.1"/>
    </source>
</evidence>
<evidence type="ECO:0000313" key="3">
    <source>
        <dbReference type="Proteomes" id="UP001642464"/>
    </source>
</evidence>
<evidence type="ECO:0000256" key="1">
    <source>
        <dbReference type="SAM" id="SignalP"/>
    </source>
</evidence>
<keyword evidence="3" id="KW-1185">Reference proteome</keyword>
<sequence length="237" mass="25858">MAPRHPMKKLSVSAGLFFASWLMSGNLGQICPGSLPVGMPFTAPSKPDMAGDFERTARKMAENLAEATPKNLECTPAPPAQAAGMTPISNNEGMWLATMAPTMMNLCKHLEIMKDEVVRSENLDLAQRLICGMSFDQFEEDATSRFFSGIPIVDDSKCEGDPLRYPYVHLIESICKKHNLDEKTKSTLLNGNLATDSSVMSCDIRFNVGKPGLFYYGKFMAHTSQGARSISASCSTS</sequence>
<feature type="signal peptide" evidence="1">
    <location>
        <begin position="1"/>
        <end position="28"/>
    </location>
</feature>
<dbReference type="EMBL" id="CAXAMM010028602">
    <property type="protein sequence ID" value="CAK9063114.1"/>
    <property type="molecule type" value="Genomic_DNA"/>
</dbReference>
<feature type="chain" id="PRO_5045393846" evidence="1">
    <location>
        <begin position="29"/>
        <end position="237"/>
    </location>
</feature>
<name>A0ABP0NKY1_9DINO</name>
<reference evidence="2 3" key="1">
    <citation type="submission" date="2024-02" db="EMBL/GenBank/DDBJ databases">
        <authorList>
            <person name="Chen Y."/>
            <person name="Shah S."/>
            <person name="Dougan E. K."/>
            <person name="Thang M."/>
            <person name="Chan C."/>
        </authorList>
    </citation>
    <scope>NUCLEOTIDE SEQUENCE [LARGE SCALE GENOMIC DNA]</scope>
</reference>